<dbReference type="AlphaFoldDB" id="A0A381PF32"/>
<protein>
    <recommendedName>
        <fullName evidence="8">AI-2 transport protein TqsA</fullName>
    </recommendedName>
</protein>
<keyword evidence="5 6" id="KW-0472">Membrane</keyword>
<evidence type="ECO:0000313" key="7">
    <source>
        <dbReference type="EMBL" id="SUZ65234.1"/>
    </source>
</evidence>
<keyword evidence="3 6" id="KW-0812">Transmembrane</keyword>
<reference evidence="7" key="1">
    <citation type="submission" date="2018-05" db="EMBL/GenBank/DDBJ databases">
        <authorList>
            <person name="Lanie J.A."/>
            <person name="Ng W.-L."/>
            <person name="Kazmierczak K.M."/>
            <person name="Andrzejewski T.M."/>
            <person name="Davidsen T.M."/>
            <person name="Wayne K.J."/>
            <person name="Tettelin H."/>
            <person name="Glass J.I."/>
            <person name="Rusch D."/>
            <person name="Podicherti R."/>
            <person name="Tsui H.-C.T."/>
            <person name="Winkler M.E."/>
        </authorList>
    </citation>
    <scope>NUCLEOTIDE SEQUENCE</scope>
</reference>
<dbReference type="PANTHER" id="PTHR21716">
    <property type="entry name" value="TRANSMEMBRANE PROTEIN"/>
    <property type="match status" value="1"/>
</dbReference>
<sequence length="360" mass="38933">MIFNELEKKPGARFLFILACLVVIVYGLQFAAPILLPSALALFLAVLSLPVMTWLVNHRVPSGFATLITVLVNVAVIGLFILLASPSVAELQTNLDGYVIALQERWSEWMTWIEGSTGFEISDYLTVSIIDPAAVVDIARGTIGRIAQFLSTTFVVFLIMAFMLSEATVFPKKFRYILGVRGGDEDRFTKIATEIQSYLGIKTVVSLATGLVLGIWAYVLDLDFPVLLGMIAFLLNYIPTVGSIIAAIPAVLLSVIQFGAFPHAILVAGGYIAVNTIVGNIIEPRWMGRSLGLSTLVVILSLLFWGWAWGPLGALLSVPLTVGVKILLENTEDLRWAAILLDKGPPLDTTPASDSVGADI</sequence>
<feature type="transmembrane region" description="Helical" evidence="6">
    <location>
        <begin position="63"/>
        <end position="84"/>
    </location>
</feature>
<evidence type="ECO:0000256" key="2">
    <source>
        <dbReference type="ARBA" id="ARBA00009773"/>
    </source>
</evidence>
<comment type="subcellular location">
    <subcellularLocation>
        <location evidence="1">Membrane</location>
        <topology evidence="1">Multi-pass membrane protein</topology>
    </subcellularLocation>
</comment>
<dbReference type="GO" id="GO:0055085">
    <property type="term" value="P:transmembrane transport"/>
    <property type="evidence" value="ECO:0007669"/>
    <property type="project" value="TreeGrafter"/>
</dbReference>
<feature type="transmembrane region" description="Helical" evidence="6">
    <location>
        <begin position="199"/>
        <end position="220"/>
    </location>
</feature>
<keyword evidence="4 6" id="KW-1133">Transmembrane helix</keyword>
<evidence type="ECO:0000256" key="1">
    <source>
        <dbReference type="ARBA" id="ARBA00004141"/>
    </source>
</evidence>
<proteinExistence type="inferred from homology"/>
<feature type="transmembrane region" description="Helical" evidence="6">
    <location>
        <begin position="302"/>
        <end position="328"/>
    </location>
</feature>
<dbReference type="GO" id="GO:0016020">
    <property type="term" value="C:membrane"/>
    <property type="evidence" value="ECO:0007669"/>
    <property type="project" value="UniProtKB-SubCell"/>
</dbReference>
<feature type="transmembrane region" description="Helical" evidence="6">
    <location>
        <begin position="226"/>
        <end position="252"/>
    </location>
</feature>
<feature type="transmembrane region" description="Helical" evidence="6">
    <location>
        <begin position="146"/>
        <end position="165"/>
    </location>
</feature>
<dbReference type="PANTHER" id="PTHR21716:SF64">
    <property type="entry name" value="AI-2 TRANSPORT PROTEIN TQSA"/>
    <property type="match status" value="1"/>
</dbReference>
<accession>A0A381PF32</accession>
<feature type="transmembrane region" description="Helical" evidence="6">
    <location>
        <begin position="264"/>
        <end position="282"/>
    </location>
</feature>
<dbReference type="InterPro" id="IPR002549">
    <property type="entry name" value="AI-2E-like"/>
</dbReference>
<organism evidence="7">
    <name type="scientific">marine metagenome</name>
    <dbReference type="NCBI Taxonomy" id="408172"/>
    <lineage>
        <taxon>unclassified sequences</taxon>
        <taxon>metagenomes</taxon>
        <taxon>ecological metagenomes</taxon>
    </lineage>
</organism>
<dbReference type="EMBL" id="UINC01000954">
    <property type="protein sequence ID" value="SUZ65234.1"/>
    <property type="molecule type" value="Genomic_DNA"/>
</dbReference>
<evidence type="ECO:0000256" key="6">
    <source>
        <dbReference type="SAM" id="Phobius"/>
    </source>
</evidence>
<name>A0A381PF32_9ZZZZ</name>
<evidence type="ECO:0000256" key="5">
    <source>
        <dbReference type="ARBA" id="ARBA00023136"/>
    </source>
</evidence>
<evidence type="ECO:0000256" key="3">
    <source>
        <dbReference type="ARBA" id="ARBA00022692"/>
    </source>
</evidence>
<feature type="transmembrane region" description="Helical" evidence="6">
    <location>
        <begin position="12"/>
        <end position="28"/>
    </location>
</feature>
<comment type="similarity">
    <text evidence="2">Belongs to the autoinducer-2 exporter (AI-2E) (TC 2.A.86) family.</text>
</comment>
<evidence type="ECO:0000256" key="4">
    <source>
        <dbReference type="ARBA" id="ARBA00022989"/>
    </source>
</evidence>
<dbReference type="Pfam" id="PF01594">
    <property type="entry name" value="AI-2E_transport"/>
    <property type="match status" value="1"/>
</dbReference>
<gene>
    <name evidence="7" type="ORF">METZ01_LOCUS18088</name>
</gene>
<feature type="transmembrane region" description="Helical" evidence="6">
    <location>
        <begin position="34"/>
        <end position="56"/>
    </location>
</feature>
<evidence type="ECO:0008006" key="8">
    <source>
        <dbReference type="Google" id="ProtNLM"/>
    </source>
</evidence>